<comment type="subcellular location">
    <subcellularLocation>
        <location evidence="1 8">Cell outer membrane</location>
        <topology evidence="1 8">Multi-pass membrane protein</topology>
    </subcellularLocation>
</comment>
<evidence type="ECO:0000256" key="4">
    <source>
        <dbReference type="ARBA" id="ARBA00022692"/>
    </source>
</evidence>
<dbReference type="InterPro" id="IPR010104">
    <property type="entry name" value="TonB_rcpt_bac"/>
</dbReference>
<dbReference type="SUPFAM" id="SSF49464">
    <property type="entry name" value="Carboxypeptidase regulatory domain-like"/>
    <property type="match status" value="1"/>
</dbReference>
<dbReference type="RefSeq" id="WP_065540435.1">
    <property type="nucleotide sequence ID" value="NZ_CAPDLJ010000013.1"/>
</dbReference>
<dbReference type="Gene3D" id="2.170.130.10">
    <property type="entry name" value="TonB-dependent receptor, plug domain"/>
    <property type="match status" value="1"/>
</dbReference>
<dbReference type="SUPFAM" id="SSF56935">
    <property type="entry name" value="Porins"/>
    <property type="match status" value="1"/>
</dbReference>
<dbReference type="GeneID" id="82188175"/>
<gene>
    <name evidence="13" type="ORF">A4V03_13585</name>
</gene>
<dbReference type="InterPro" id="IPR012910">
    <property type="entry name" value="Plug_dom"/>
</dbReference>
<dbReference type="EMBL" id="CP015401">
    <property type="protein sequence ID" value="ANU59844.1"/>
    <property type="molecule type" value="Genomic_DNA"/>
</dbReference>
<dbReference type="CDD" id="cd01347">
    <property type="entry name" value="ligand_gated_channel"/>
    <property type="match status" value="1"/>
</dbReference>
<comment type="similarity">
    <text evidence="8 9">Belongs to the TonB-dependent receptor family.</text>
</comment>
<keyword evidence="4 8" id="KW-0812">Transmembrane</keyword>
<dbReference type="NCBIfam" id="TIGR01782">
    <property type="entry name" value="TonB-Xanth-Caul"/>
    <property type="match status" value="1"/>
</dbReference>
<evidence type="ECO:0000256" key="1">
    <source>
        <dbReference type="ARBA" id="ARBA00004571"/>
    </source>
</evidence>
<dbReference type="Pfam" id="PF13715">
    <property type="entry name" value="CarbopepD_reg_2"/>
    <property type="match status" value="1"/>
</dbReference>
<evidence type="ECO:0000256" key="2">
    <source>
        <dbReference type="ARBA" id="ARBA00022448"/>
    </source>
</evidence>
<dbReference type="PROSITE" id="PS52016">
    <property type="entry name" value="TONB_DEPENDENT_REC_3"/>
    <property type="match status" value="1"/>
</dbReference>
<dbReference type="Gene3D" id="2.40.170.20">
    <property type="entry name" value="TonB-dependent receptor, beta-barrel domain"/>
    <property type="match status" value="1"/>
</dbReference>
<keyword evidence="14" id="KW-1185">Reference proteome</keyword>
<keyword evidence="6 8" id="KW-0472">Membrane</keyword>
<dbReference type="OrthoDB" id="8727862at2"/>
<dbReference type="InterPro" id="IPR039426">
    <property type="entry name" value="TonB-dep_rcpt-like"/>
</dbReference>
<reference evidence="14" key="1">
    <citation type="submission" date="2016-04" db="EMBL/GenBank/DDBJ databases">
        <title>Complete Genome Sequences of Twelve Strains of a Stable Defined Moderately Diverse Mouse Microbiota 2 (sDMDMm2).</title>
        <authorList>
            <person name="Uchimura Y."/>
            <person name="Wyss M."/>
            <person name="Brugiroux S."/>
            <person name="Limenitakis J.P."/>
            <person name="Stecher B."/>
            <person name="McCoy K.D."/>
            <person name="Macpherson A.J."/>
        </authorList>
    </citation>
    <scope>NUCLEOTIDE SEQUENCE [LARGE SCALE GENOMIC DNA]</scope>
    <source>
        <strain evidence="14">I48</strain>
    </source>
</reference>
<feature type="chain" id="PRO_5008887014" evidence="10">
    <location>
        <begin position="24"/>
        <end position="949"/>
    </location>
</feature>
<keyword evidence="13" id="KW-0675">Receptor</keyword>
<dbReference type="InterPro" id="IPR000531">
    <property type="entry name" value="Beta-barrel_TonB"/>
</dbReference>
<dbReference type="AlphaFoldDB" id="A0A1C7H5L5"/>
<sequence>MKKFIKVFLSVLLFTGFSNAVLAENRDPVPKVGSICGRVIDNTKQALPGACVYIDGLQTGDVSDINGFYSIKNLKPGNYKVVVSYVGYDPYTMELIVKEGKATENDIVLTEGVELQEVVVAGAFSGQRKAINMQKNNLGITNVVSADQVGKFPDSNIGDALKRINGINVQYDMGEARFGQVRGTSADLASVTVNGNRLPSAEGDTRNVQLDLIPADMVQTIEVSKVVTSDMDGDAIGGAINLVTKNTPYDRVFNATVGTGYNAVSDKMQLNLGLTYGDRFFNDKLGLMMAASYQNAPGGADNTEFEYDVDDDGKVFLDKAEVRQYYVTRERQSYSLATDYKFNPNHKISFKGIYNRRSDWENRYRITYKKLNEDPSKQSVVLQTKGGSGDNKDARLELQQTMDFMLDGEHTFGRLNMDWAGSFSRATEDRPNERYFGVTMKGKKNEDYFSDLSFVGAGGRNPYPNKGIGNVDDYKWSIDELTNSDQQIKENEWKFRINFELPLTTGSFGNTLRFGAKYTNKTKERETHCYDYADVYESEFEDGWINNMNGQIRDGFMPNGNYPMNTPFITKEYLGSLKMNPNQDGAYELYEEASGNYKAKEAITSAYVRYDQKLWNKLDLILGLRMEHTSLNYSGFNWVVDDLEDEQGRLEATGDKRNDYINWLPSALLKYNVTDDLKLRASFTKTLSRPKYSALVPCIHYNIAEEEASFGNANLKPTTSYNFDLGGEYYFESVGLVSLGLFYKNVHDVIADEKWRSTNDPNIPSGLLNEDGDPVKYEITKPINAYDADLFGVEVAYQRDFGFITPALKCLGFYGTYTYTHSTTKNHNFEHRTMEDGEKIKMTGSPAHTANASFYYENKGLNVRVSYNFASEFVDEFGTVAALDRYYDKVNYLDVNASYTFGKRCKTTIYAEANNLLNQPLRYYQGTKDRTMQLEYYGIRANLGVKFQF</sequence>
<dbReference type="GO" id="GO:0009279">
    <property type="term" value="C:cell outer membrane"/>
    <property type="evidence" value="ECO:0007669"/>
    <property type="project" value="UniProtKB-SubCell"/>
</dbReference>
<keyword evidence="5 9" id="KW-0798">TonB box</keyword>
<evidence type="ECO:0000313" key="13">
    <source>
        <dbReference type="EMBL" id="ANU59844.1"/>
    </source>
</evidence>
<keyword evidence="7 8" id="KW-0998">Cell outer membrane</keyword>
<keyword evidence="10" id="KW-0732">Signal</keyword>
<dbReference type="Gene3D" id="2.60.40.1120">
    <property type="entry name" value="Carboxypeptidase-like, regulatory domain"/>
    <property type="match status" value="1"/>
</dbReference>
<feature type="domain" description="TonB-dependent receptor-like beta-barrel" evidence="11">
    <location>
        <begin position="461"/>
        <end position="916"/>
    </location>
</feature>
<evidence type="ECO:0000259" key="12">
    <source>
        <dbReference type="Pfam" id="PF07715"/>
    </source>
</evidence>
<evidence type="ECO:0000256" key="8">
    <source>
        <dbReference type="PROSITE-ProRule" id="PRU01360"/>
    </source>
</evidence>
<dbReference type="Pfam" id="PF07715">
    <property type="entry name" value="Plug"/>
    <property type="match status" value="1"/>
</dbReference>
<name>A0A1C7H5L5_9BACE</name>
<evidence type="ECO:0000256" key="9">
    <source>
        <dbReference type="RuleBase" id="RU003357"/>
    </source>
</evidence>
<protein>
    <submittedName>
        <fullName evidence="13">TonB-dependent receptor</fullName>
    </submittedName>
</protein>
<proteinExistence type="inferred from homology"/>
<dbReference type="InterPro" id="IPR037066">
    <property type="entry name" value="Plug_dom_sf"/>
</dbReference>
<organism evidence="13 14">
    <name type="scientific">Bacteroides caecimuris</name>
    <dbReference type="NCBI Taxonomy" id="1796613"/>
    <lineage>
        <taxon>Bacteria</taxon>
        <taxon>Pseudomonadati</taxon>
        <taxon>Bacteroidota</taxon>
        <taxon>Bacteroidia</taxon>
        <taxon>Bacteroidales</taxon>
        <taxon>Bacteroidaceae</taxon>
        <taxon>Bacteroides</taxon>
    </lineage>
</organism>
<feature type="domain" description="TonB-dependent receptor plug" evidence="12">
    <location>
        <begin position="139"/>
        <end position="239"/>
    </location>
</feature>
<dbReference type="InterPro" id="IPR036942">
    <property type="entry name" value="Beta-barrel_TonB_sf"/>
</dbReference>
<evidence type="ECO:0000259" key="11">
    <source>
        <dbReference type="Pfam" id="PF00593"/>
    </source>
</evidence>
<dbReference type="InterPro" id="IPR008969">
    <property type="entry name" value="CarboxyPept-like_regulatory"/>
</dbReference>
<accession>A0A1C7H5L5</accession>
<dbReference type="PANTHER" id="PTHR40980">
    <property type="entry name" value="PLUG DOMAIN-CONTAINING PROTEIN"/>
    <property type="match status" value="1"/>
</dbReference>
<evidence type="ECO:0000256" key="10">
    <source>
        <dbReference type="SAM" id="SignalP"/>
    </source>
</evidence>
<evidence type="ECO:0000256" key="7">
    <source>
        <dbReference type="ARBA" id="ARBA00023237"/>
    </source>
</evidence>
<evidence type="ECO:0000313" key="14">
    <source>
        <dbReference type="Proteomes" id="UP000092631"/>
    </source>
</evidence>
<feature type="signal peptide" evidence="10">
    <location>
        <begin position="1"/>
        <end position="23"/>
    </location>
</feature>
<keyword evidence="3 8" id="KW-1134">Transmembrane beta strand</keyword>
<evidence type="ECO:0000256" key="5">
    <source>
        <dbReference type="ARBA" id="ARBA00023077"/>
    </source>
</evidence>
<evidence type="ECO:0000256" key="3">
    <source>
        <dbReference type="ARBA" id="ARBA00022452"/>
    </source>
</evidence>
<evidence type="ECO:0000256" key="6">
    <source>
        <dbReference type="ARBA" id="ARBA00023136"/>
    </source>
</evidence>
<dbReference type="PANTHER" id="PTHR40980:SF4">
    <property type="entry name" value="TONB-DEPENDENT RECEPTOR-LIKE BETA-BARREL DOMAIN-CONTAINING PROTEIN"/>
    <property type="match status" value="1"/>
</dbReference>
<dbReference type="Proteomes" id="UP000092631">
    <property type="component" value="Chromosome"/>
</dbReference>
<dbReference type="KEGG" id="bcae:A4V03_13585"/>
<dbReference type="Pfam" id="PF00593">
    <property type="entry name" value="TonB_dep_Rec_b-barrel"/>
    <property type="match status" value="1"/>
</dbReference>
<keyword evidence="2 8" id="KW-0813">Transport</keyword>